<evidence type="ECO:0000313" key="2">
    <source>
        <dbReference type="EMBL" id="CAI2363749.1"/>
    </source>
</evidence>
<keyword evidence="3" id="KW-1185">Reference proteome</keyword>
<evidence type="ECO:0000256" key="1">
    <source>
        <dbReference type="SAM" id="MobiDB-lite"/>
    </source>
</evidence>
<gene>
    <name evidence="2" type="ORF">ECRASSUSDP1_LOCUS5086</name>
</gene>
<dbReference type="EMBL" id="CAMPGE010004897">
    <property type="protein sequence ID" value="CAI2363749.1"/>
    <property type="molecule type" value="Genomic_DNA"/>
</dbReference>
<comment type="caution">
    <text evidence="2">The sequence shown here is derived from an EMBL/GenBank/DDBJ whole genome shotgun (WGS) entry which is preliminary data.</text>
</comment>
<name>A0AAD1X7H9_EUPCR</name>
<feature type="region of interest" description="Disordered" evidence="1">
    <location>
        <begin position="329"/>
        <end position="363"/>
    </location>
</feature>
<evidence type="ECO:0000313" key="3">
    <source>
        <dbReference type="Proteomes" id="UP001295684"/>
    </source>
</evidence>
<feature type="region of interest" description="Disordered" evidence="1">
    <location>
        <begin position="74"/>
        <end position="107"/>
    </location>
</feature>
<sequence>MSSSLKCQGKFLLNFDYKVRKIIQKLNKEGKPQTNLRTSDNFVPPVIKVEPHKNPIIKEMMNENNTLRSIVVNTNGRSNPPEWKKSLRKNHNLQEGRNKNHSYYYEGDPKAFTSQESSLNLSKLPELGSNKSTLGIPSENCTLEGTIDCIKENDALLDRLLQSQLKLVDSKKIMFQPSGMRYVKFKKDLSCLGESLKTNSLCKRNKDSHTLDRHRKSLPQLRRNLNNNEFETSGDSAISQMGLNTKLDQLYDHNPARSISIQTISPELGRLQNKRSLLPQISYSMSKANITLESAKKLKTLEPQKKNIKKKVPKPKIENTSRSIIPPMKARRSGSRSRQVIKLDRKKSPTVLKDTDEAASPGQLSTVQNYGNFIMKG</sequence>
<dbReference type="Proteomes" id="UP001295684">
    <property type="component" value="Unassembled WGS sequence"/>
</dbReference>
<protein>
    <submittedName>
        <fullName evidence="2">Uncharacterized protein</fullName>
    </submittedName>
</protein>
<accession>A0AAD1X7H9</accession>
<organism evidence="2 3">
    <name type="scientific">Euplotes crassus</name>
    <dbReference type="NCBI Taxonomy" id="5936"/>
    <lineage>
        <taxon>Eukaryota</taxon>
        <taxon>Sar</taxon>
        <taxon>Alveolata</taxon>
        <taxon>Ciliophora</taxon>
        <taxon>Intramacronucleata</taxon>
        <taxon>Spirotrichea</taxon>
        <taxon>Hypotrichia</taxon>
        <taxon>Euplotida</taxon>
        <taxon>Euplotidae</taxon>
        <taxon>Moneuplotes</taxon>
    </lineage>
</organism>
<dbReference type="AlphaFoldDB" id="A0AAD1X7H9"/>
<proteinExistence type="predicted"/>
<reference evidence="2" key="1">
    <citation type="submission" date="2023-07" db="EMBL/GenBank/DDBJ databases">
        <authorList>
            <consortium name="AG Swart"/>
            <person name="Singh M."/>
            <person name="Singh A."/>
            <person name="Seah K."/>
            <person name="Emmerich C."/>
        </authorList>
    </citation>
    <scope>NUCLEOTIDE SEQUENCE</scope>
    <source>
        <strain evidence="2">DP1</strain>
    </source>
</reference>